<sequence length="82" mass="9183">MLEPLSIVQKTHGFGVATRILKQTRCGAASDFNVSGLLSHAEIVEGLFQQNRLIPACCNQYWVWPFAFAHGLQLPVLMVWAR</sequence>
<protein>
    <submittedName>
        <fullName evidence="1">Uncharacterized protein</fullName>
    </submittedName>
</protein>
<accession>A4VHF7</accession>
<organism evidence="1 2">
    <name type="scientific">Stutzerimonas stutzeri (strain A1501)</name>
    <name type="common">Pseudomonas stutzeri</name>
    <dbReference type="NCBI Taxonomy" id="379731"/>
    <lineage>
        <taxon>Bacteria</taxon>
        <taxon>Pseudomonadati</taxon>
        <taxon>Pseudomonadota</taxon>
        <taxon>Gammaproteobacteria</taxon>
        <taxon>Pseudomonadales</taxon>
        <taxon>Pseudomonadaceae</taxon>
        <taxon>Stutzerimonas</taxon>
    </lineage>
</organism>
<evidence type="ECO:0000313" key="2">
    <source>
        <dbReference type="Proteomes" id="UP000000233"/>
    </source>
</evidence>
<gene>
    <name evidence="1" type="ordered locus">PST_0702</name>
</gene>
<dbReference type="HOGENOM" id="CLU_2555736_0_0_6"/>
<proteinExistence type="predicted"/>
<keyword evidence="2" id="KW-1185">Reference proteome</keyword>
<name>A4VHF7_STUS1</name>
<dbReference type="KEGG" id="psa:PST_0702"/>
<dbReference type="EMBL" id="CP000304">
    <property type="protein sequence ID" value="ABP78408.1"/>
    <property type="molecule type" value="Genomic_DNA"/>
</dbReference>
<dbReference type="AlphaFoldDB" id="A4VHF7"/>
<evidence type="ECO:0000313" key="1">
    <source>
        <dbReference type="EMBL" id="ABP78408.1"/>
    </source>
</evidence>
<reference evidence="1 2" key="1">
    <citation type="journal article" date="2008" name="Proc. Natl. Acad. Sci. U.S.A.">
        <title>Nitrogen fixation island and rhizosphere competence traits in the genome of root-associated Pseudomonas stutzeri A1501.</title>
        <authorList>
            <person name="Yan Y."/>
            <person name="Yang J."/>
            <person name="Dou Y."/>
            <person name="Chen M."/>
            <person name="Ping S."/>
            <person name="Peng J."/>
            <person name="Lu W."/>
            <person name="Zhang W."/>
            <person name="Yao Z."/>
            <person name="Li H."/>
            <person name="Liu W."/>
            <person name="He S."/>
            <person name="Geng L."/>
            <person name="Zhang X."/>
            <person name="Yang F."/>
            <person name="Yu H."/>
            <person name="Zhan Y."/>
            <person name="Li D."/>
            <person name="Lin Z."/>
            <person name="Wang Y."/>
            <person name="Elmerich C."/>
            <person name="Lin M."/>
            <person name="Jin Q."/>
        </authorList>
    </citation>
    <scope>NUCLEOTIDE SEQUENCE [LARGE SCALE GENOMIC DNA]</scope>
    <source>
        <strain evidence="1 2">A1501</strain>
    </source>
</reference>
<dbReference type="Proteomes" id="UP000000233">
    <property type="component" value="Chromosome"/>
</dbReference>